<name>A0AAW2E7B7_9HYME</name>
<organism evidence="2 3">
    <name type="scientific">Cardiocondyla obscurior</name>
    <dbReference type="NCBI Taxonomy" id="286306"/>
    <lineage>
        <taxon>Eukaryota</taxon>
        <taxon>Metazoa</taxon>
        <taxon>Ecdysozoa</taxon>
        <taxon>Arthropoda</taxon>
        <taxon>Hexapoda</taxon>
        <taxon>Insecta</taxon>
        <taxon>Pterygota</taxon>
        <taxon>Neoptera</taxon>
        <taxon>Endopterygota</taxon>
        <taxon>Hymenoptera</taxon>
        <taxon>Apocrita</taxon>
        <taxon>Aculeata</taxon>
        <taxon>Formicoidea</taxon>
        <taxon>Formicidae</taxon>
        <taxon>Myrmicinae</taxon>
        <taxon>Cardiocondyla</taxon>
    </lineage>
</organism>
<evidence type="ECO:0000313" key="2">
    <source>
        <dbReference type="EMBL" id="KAL0098870.1"/>
    </source>
</evidence>
<dbReference type="SMART" id="SM00355">
    <property type="entry name" value="ZnF_C2H2"/>
    <property type="match status" value="2"/>
</dbReference>
<evidence type="ECO:0000313" key="3">
    <source>
        <dbReference type="Proteomes" id="UP001430953"/>
    </source>
</evidence>
<reference evidence="2 3" key="1">
    <citation type="submission" date="2023-03" db="EMBL/GenBank/DDBJ databases">
        <title>High recombination rates correlate with genetic variation in Cardiocondyla obscurior ants.</title>
        <authorList>
            <person name="Errbii M."/>
        </authorList>
    </citation>
    <scope>NUCLEOTIDE SEQUENCE [LARGE SCALE GENOMIC DNA]</scope>
    <source>
        <strain evidence="2">Alpha-2009</strain>
        <tissue evidence="2">Whole body</tissue>
    </source>
</reference>
<dbReference type="Proteomes" id="UP001430953">
    <property type="component" value="Unassembled WGS sequence"/>
</dbReference>
<dbReference type="InterPro" id="IPR013087">
    <property type="entry name" value="Znf_C2H2_type"/>
</dbReference>
<proteinExistence type="predicted"/>
<dbReference type="EMBL" id="JADYXP020000032">
    <property type="protein sequence ID" value="KAL0098870.1"/>
    <property type="molecule type" value="Genomic_DNA"/>
</dbReference>
<gene>
    <name evidence="2" type="ORF">PUN28_020857</name>
</gene>
<protein>
    <recommendedName>
        <fullName evidence="1">C2H2-type domain-containing protein</fullName>
    </recommendedName>
</protein>
<dbReference type="AlphaFoldDB" id="A0AAW2E7B7"/>
<comment type="caution">
    <text evidence="2">The sequence shown here is derived from an EMBL/GenBank/DDBJ whole genome shotgun (WGS) entry which is preliminary data.</text>
</comment>
<accession>A0AAW2E7B7</accession>
<keyword evidence="3" id="KW-1185">Reference proteome</keyword>
<sequence>MFYCQICMFETISLISYLNHHRYHTNITRFYYCGFMKYGKFFQKSSFLTKNLLRLHRFKQSTNQKSIVKDATCIPDNQCKYICSRLKFHIRRSEKIVCPYPCCTKRYKVVSSFTSHLTKIHRSCNYNTNISQGNQDIIDTSTSEIFEVLNKAEILPMSSNNVHLEINDHLNVNSTEL</sequence>
<dbReference type="PROSITE" id="PS00028">
    <property type="entry name" value="ZINC_FINGER_C2H2_1"/>
    <property type="match status" value="1"/>
</dbReference>
<feature type="domain" description="C2H2-type" evidence="1">
    <location>
        <begin position="98"/>
        <end position="121"/>
    </location>
</feature>
<evidence type="ECO:0000259" key="1">
    <source>
        <dbReference type="PROSITE" id="PS00028"/>
    </source>
</evidence>